<dbReference type="GO" id="GO:0004852">
    <property type="term" value="F:uroporphyrinogen-III synthase activity"/>
    <property type="evidence" value="ECO:0007669"/>
    <property type="project" value="UniProtKB-EC"/>
</dbReference>
<keyword evidence="2" id="KW-0456">Lyase</keyword>
<organism evidence="2 3">
    <name type="scientific">Halalkalicoccus tibetensis</name>
    <dbReference type="NCBI Taxonomy" id="175632"/>
    <lineage>
        <taxon>Archaea</taxon>
        <taxon>Methanobacteriati</taxon>
        <taxon>Methanobacteriota</taxon>
        <taxon>Stenosarchaea group</taxon>
        <taxon>Halobacteria</taxon>
        <taxon>Halobacteriales</taxon>
        <taxon>Halococcaceae</taxon>
        <taxon>Halalkalicoccus</taxon>
    </lineage>
</organism>
<reference evidence="2 3" key="1">
    <citation type="journal article" date="2019" name="Int. J. Syst. Evol. Microbiol.">
        <title>The Global Catalogue of Microorganisms (GCM) 10K type strain sequencing project: providing services to taxonomists for standard genome sequencing and annotation.</title>
        <authorList>
            <consortium name="The Broad Institute Genomics Platform"/>
            <consortium name="The Broad Institute Genome Sequencing Center for Infectious Disease"/>
            <person name="Wu L."/>
            <person name="Ma J."/>
        </authorList>
    </citation>
    <scope>NUCLEOTIDE SEQUENCE [LARGE SCALE GENOMIC DNA]</scope>
    <source>
        <strain evidence="2 3">CGMCC 1.3240</strain>
    </source>
</reference>
<protein>
    <submittedName>
        <fullName evidence="2">Uroporphyrinogen-III synthase</fullName>
        <ecNumber evidence="2">4.2.1.75</ecNumber>
    </submittedName>
</protein>
<dbReference type="InterPro" id="IPR036108">
    <property type="entry name" value="4pyrrol_syn_uPrphyn_synt_sf"/>
</dbReference>
<dbReference type="EC" id="4.2.1.75" evidence="2"/>
<feature type="domain" description="Tetrapyrrole biosynthesis uroporphyrinogen III synthase" evidence="1">
    <location>
        <begin position="18"/>
        <end position="230"/>
    </location>
</feature>
<dbReference type="Proteomes" id="UP001596312">
    <property type="component" value="Unassembled WGS sequence"/>
</dbReference>
<evidence type="ECO:0000313" key="2">
    <source>
        <dbReference type="EMBL" id="MFC6906896.1"/>
    </source>
</evidence>
<evidence type="ECO:0000259" key="1">
    <source>
        <dbReference type="Pfam" id="PF02602"/>
    </source>
</evidence>
<dbReference type="AlphaFoldDB" id="A0ABD5V832"/>
<dbReference type="NCBIfam" id="NF004587">
    <property type="entry name" value="PRK05928.2-5"/>
    <property type="match status" value="1"/>
</dbReference>
<dbReference type="Pfam" id="PF02602">
    <property type="entry name" value="HEM4"/>
    <property type="match status" value="1"/>
</dbReference>
<name>A0ABD5V832_9EURY</name>
<accession>A0ABD5V832</accession>
<comment type="caution">
    <text evidence="2">The sequence shown here is derived from an EMBL/GenBank/DDBJ whole genome shotgun (WGS) entry which is preliminary data.</text>
</comment>
<sequence>MPKPQVAVLRPDDTRIDEAVRYLQSLDVSPVADPMLTFCPTGQSPQQADYCIFTSTTGVELAVEHGWYPDEETVCAVGNQTASALRDSGFSVDIVPSTFTSTGLVRELSAEVEGDTIEIARSAHGSDVLVKGLEAAGADVHETQLYRLDRPKTAGRSVSLAIDGQLDGILFTSPRIVDHFFEIAEEEDNVAALKQGVEETIIGAIGTPTERAIRDTGLKADIKPELVDFAQLARRTVQEIVDT</sequence>
<dbReference type="CDD" id="cd06578">
    <property type="entry name" value="HemD"/>
    <property type="match status" value="1"/>
</dbReference>
<dbReference type="PANTHER" id="PTHR40082:SF1">
    <property type="entry name" value="BLR5956 PROTEIN"/>
    <property type="match status" value="1"/>
</dbReference>
<proteinExistence type="predicted"/>
<dbReference type="GO" id="GO:0006779">
    <property type="term" value="P:porphyrin-containing compound biosynthetic process"/>
    <property type="evidence" value="ECO:0007669"/>
    <property type="project" value="UniProtKB-ARBA"/>
</dbReference>
<dbReference type="EMBL" id="JBHSXQ010000006">
    <property type="protein sequence ID" value="MFC6906896.1"/>
    <property type="molecule type" value="Genomic_DNA"/>
</dbReference>
<dbReference type="InterPro" id="IPR003754">
    <property type="entry name" value="4pyrrol_synth_uPrphyn_synth"/>
</dbReference>
<dbReference type="RefSeq" id="WP_340605478.1">
    <property type="nucleotide sequence ID" value="NZ_JBBMXV010000006.1"/>
</dbReference>
<dbReference type="Gene3D" id="3.40.50.10090">
    <property type="match status" value="2"/>
</dbReference>
<keyword evidence="3" id="KW-1185">Reference proteome</keyword>
<gene>
    <name evidence="2" type="ORF">ACFQGH_17015</name>
</gene>
<dbReference type="SUPFAM" id="SSF69618">
    <property type="entry name" value="HemD-like"/>
    <property type="match status" value="1"/>
</dbReference>
<evidence type="ECO:0000313" key="3">
    <source>
        <dbReference type="Proteomes" id="UP001596312"/>
    </source>
</evidence>
<dbReference type="InterPro" id="IPR039793">
    <property type="entry name" value="UROS/Hem4"/>
</dbReference>
<dbReference type="PANTHER" id="PTHR40082">
    <property type="entry name" value="BLR5956 PROTEIN"/>
    <property type="match status" value="1"/>
</dbReference>